<evidence type="ECO:0000259" key="1">
    <source>
        <dbReference type="Pfam" id="PF07953"/>
    </source>
</evidence>
<dbReference type="EMBL" id="MFKO01000002">
    <property type="protein sequence ID" value="OGG41742.1"/>
    <property type="molecule type" value="Genomic_DNA"/>
</dbReference>
<protein>
    <recommendedName>
        <fullName evidence="1">Clostridium neurotoxin receptor binding N-terminal domain-containing protein</fullName>
    </recommendedName>
</protein>
<dbReference type="InterPro" id="IPR012928">
    <property type="entry name" value="Toxin_rcpt-bd_N"/>
</dbReference>
<evidence type="ECO:0000313" key="2">
    <source>
        <dbReference type="EMBL" id="OGG41742.1"/>
    </source>
</evidence>
<dbReference type="SUPFAM" id="SSF49899">
    <property type="entry name" value="Concanavalin A-like lectins/glucanases"/>
    <property type="match status" value="1"/>
</dbReference>
<dbReference type="InterPro" id="IPR013320">
    <property type="entry name" value="ConA-like_dom_sf"/>
</dbReference>
<sequence>MNKNFSVTFWIKLDQNPAWKDKDSVIDFPSFVVNEGIQIFFSKHESLFKVFVLHPLIGYRKMVTDVEAYIGKDAFVAFTNDESESKLYINGSLVSTVTPTNLGDDLEIGDYVMVKVDKGELKTLNIEGEGVQIIAPAKISAISDETVSLYFFAQNENLDLSKDRLVY</sequence>
<reference evidence="2 3" key="1">
    <citation type="journal article" date="2016" name="Nat. Commun.">
        <title>Thousands of microbial genomes shed light on interconnected biogeochemical processes in an aquifer system.</title>
        <authorList>
            <person name="Anantharaman K."/>
            <person name="Brown C.T."/>
            <person name="Hug L.A."/>
            <person name="Sharon I."/>
            <person name="Castelle C.J."/>
            <person name="Probst A.J."/>
            <person name="Thomas B.C."/>
            <person name="Singh A."/>
            <person name="Wilkins M.J."/>
            <person name="Karaoz U."/>
            <person name="Brodie E.L."/>
            <person name="Williams K.H."/>
            <person name="Hubbard S.S."/>
            <person name="Banfield J.F."/>
        </authorList>
    </citation>
    <scope>NUCLEOTIDE SEQUENCE [LARGE SCALE GENOMIC DNA]</scope>
</reference>
<evidence type="ECO:0000313" key="3">
    <source>
        <dbReference type="Proteomes" id="UP000176322"/>
    </source>
</evidence>
<feature type="domain" description="Clostridium neurotoxin receptor binding N-terminal" evidence="1">
    <location>
        <begin position="1"/>
        <end position="126"/>
    </location>
</feature>
<comment type="caution">
    <text evidence="2">The sequence shown here is derived from an EMBL/GenBank/DDBJ whole genome shotgun (WGS) entry which is preliminary data.</text>
</comment>
<dbReference type="Proteomes" id="UP000176322">
    <property type="component" value="Unassembled WGS sequence"/>
</dbReference>
<dbReference type="AlphaFoldDB" id="A0A1F6BY88"/>
<name>A0A1F6BY88_9BACT</name>
<dbReference type="Pfam" id="PF07953">
    <property type="entry name" value="Toxin_R_bind_N"/>
    <property type="match status" value="1"/>
</dbReference>
<accession>A0A1F6BY88</accession>
<dbReference type="Gene3D" id="2.60.120.200">
    <property type="match status" value="1"/>
</dbReference>
<dbReference type="STRING" id="1798475.A2837_00810"/>
<proteinExistence type="predicted"/>
<organism evidence="2 3">
    <name type="scientific">Candidatus Kaiserbacteria bacterium RIFCSPHIGHO2_01_FULL_46_22</name>
    <dbReference type="NCBI Taxonomy" id="1798475"/>
    <lineage>
        <taxon>Bacteria</taxon>
        <taxon>Candidatus Kaiseribacteriota</taxon>
    </lineage>
</organism>
<gene>
    <name evidence="2" type="ORF">A2837_00810</name>
</gene>